<organism evidence="1 2">
    <name type="scientific">Streptomyces turgidiscabies</name>
    <dbReference type="NCBI Taxonomy" id="85558"/>
    <lineage>
        <taxon>Bacteria</taxon>
        <taxon>Bacillati</taxon>
        <taxon>Actinomycetota</taxon>
        <taxon>Actinomycetes</taxon>
        <taxon>Kitasatosporales</taxon>
        <taxon>Streptomycetaceae</taxon>
        <taxon>Streptomyces</taxon>
    </lineage>
</organism>
<name>A0ABU0RWJ9_9ACTN</name>
<reference evidence="1 2" key="1">
    <citation type="submission" date="2023-07" db="EMBL/GenBank/DDBJ databases">
        <title>Comparative genomics of wheat-associated soil bacteria to identify genetic determinants of phenazine resistance.</title>
        <authorList>
            <person name="Mouncey N."/>
        </authorList>
    </citation>
    <scope>NUCLEOTIDE SEQUENCE [LARGE SCALE GENOMIC DNA]</scope>
    <source>
        <strain evidence="1 2">W2I16</strain>
    </source>
</reference>
<protein>
    <submittedName>
        <fullName evidence="1">Uncharacterized protein</fullName>
    </submittedName>
</protein>
<dbReference type="EMBL" id="JAUSZS010000008">
    <property type="protein sequence ID" value="MDQ0936359.1"/>
    <property type="molecule type" value="Genomic_DNA"/>
</dbReference>
<comment type="caution">
    <text evidence="1">The sequence shown here is derived from an EMBL/GenBank/DDBJ whole genome shotgun (WGS) entry which is preliminary data.</text>
</comment>
<evidence type="ECO:0000313" key="2">
    <source>
        <dbReference type="Proteomes" id="UP001223072"/>
    </source>
</evidence>
<sequence length="38" mass="4167">MCRPILGAWGGKRLAARVSETRHCCRRVALFRPANAAA</sequence>
<evidence type="ECO:0000313" key="1">
    <source>
        <dbReference type="EMBL" id="MDQ0936359.1"/>
    </source>
</evidence>
<keyword evidence="2" id="KW-1185">Reference proteome</keyword>
<proteinExistence type="predicted"/>
<accession>A0ABU0RWJ9</accession>
<gene>
    <name evidence="1" type="ORF">QFZ49_006334</name>
</gene>
<dbReference type="Proteomes" id="UP001223072">
    <property type="component" value="Unassembled WGS sequence"/>
</dbReference>